<evidence type="ECO:0000256" key="3">
    <source>
        <dbReference type="ARBA" id="ARBA00022695"/>
    </source>
</evidence>
<feature type="region of interest" description="Disordered" evidence="9">
    <location>
        <begin position="889"/>
        <end position="931"/>
    </location>
</feature>
<sequence>MKFGIFVDASKFGLGAQLYQYDDSNEEEKFTVAYASRSLKGAELNYTVTEIECLALVWALRKWHTTLLGRHVKIHSDHKALKFLTACADDSARIARWMAFLGEFNLEICHIPGKENTIADTLSRNNVKNGYAKKEEKIKHIAAVSQPNDENESTKWVELIAEAQQTDEQLNREIGVASDITIREHLVRILLEDGERVVVPEAVKWNLVKRVHAYLLHFGTDKVTDFLKQYFMLNNLERVVRDVVASCDVCQSTKYYTRPTRGVEYYDLPERPGQTVSVDIFGPLPQTPRGNKYILVAMDQFSKLTKLYPIKNQKLESIMDCLQLGYFSQIGIPIEILTDNGGQFITGRWQEFATDMGFSIRKTSPYNPQSNPVERVMRELGRIIRAYAHDRQTRWDTIIGRTENTINSTTHRSTGYRPIDLHENMEETLKIDPRLKPIEELEEDTEEKIIAAKETLRRRAQQRKVQTDKHGEAKEYEPGQRVWVKLHRRSDANRRLTRKIHLVYDGPYIIQQEVRKNAYLIRDDQGNVLGTYNSRQIKPNREAKLEPQAEINMMEVEGNISSISKQRIKEFVVKMTKSHNEQNNELEINKSSLENSKDNQKLGGSEKQTTSSMSSKKDVEKKPKTKYEFKGNKIIEEILEIENKRRKTSREETGETRRSSKEATTREESESRQGNPIAGENLKNKKKYINDGKEELQSLTWDKPIRTSTPIDPATSGDEDSDTILKTKKSKISEKGMRHIKRLIDLISGRKNLPFLVGKVEQIRTKIIMDTRGEFNVITCAAVKEIEKRVRKLVRSKDSENIPAYLKREKRVTFKTVTVETELFNRTIKVEAMILDGDERCLVLGRKARKKLGRKIRESPKEDFQLTRSSEHLSLQTLERLRKEEEVARKSAKDMYNDNMSKVQQSANNSKDKVQPKVHESVEVSLSDEQAKEQKKELTKLSDIVVCEDSVCCERSFSRGRIGTDPRDIRTGQQLEDQVGRLKRQRVTAADTVSEESSISNDEMLSKEEAEAMDQRENELVQRIANKIKIDAIRRRREERIQMLERLLSEEAEELKNISTEQISELIVRENERSREISKSIYDALNAENLQKTFFERNTLRDDEGKPAHEVTTIVTIRNVDVIGAKAKPIYLNMTFDGNQVWGDIGYVNNQQLTQSAEEPSKVQHLENNNNNSKVTNKEKAKPRIIADVKIRSPDTNKQQIPMSQTIETNPNLKTDSNEDEVPLDKRMTQLDQKRVQTYKRKRTSDDSDHSGHSEKELRRPSKSRQSPLAGAMKPVASPSVPAAKSPDINRSVRVQLEEVPVAGTSGTNPSTWGGDDRPRKYRAVSREAGTGPGGEPIYRNFLEEVQGAESSDDEEAPTPTRT</sequence>
<evidence type="ECO:0000256" key="2">
    <source>
        <dbReference type="ARBA" id="ARBA00022679"/>
    </source>
</evidence>
<feature type="compositionally biased region" description="Basic and acidic residues" evidence="9">
    <location>
        <begin position="1223"/>
        <end position="1235"/>
    </location>
</feature>
<feature type="compositionally biased region" description="Polar residues" evidence="9">
    <location>
        <begin position="898"/>
        <end position="909"/>
    </location>
</feature>
<dbReference type="PANTHER" id="PTHR37984">
    <property type="entry name" value="PROTEIN CBG26694"/>
    <property type="match status" value="1"/>
</dbReference>
<keyword evidence="6" id="KW-0378">Hydrolase</keyword>
<dbReference type="Pfam" id="PF17921">
    <property type="entry name" value="Integrase_H2C2"/>
    <property type="match status" value="1"/>
</dbReference>
<dbReference type="GO" id="GO:0003964">
    <property type="term" value="F:RNA-directed DNA polymerase activity"/>
    <property type="evidence" value="ECO:0007669"/>
    <property type="project" value="UniProtKB-KW"/>
</dbReference>
<evidence type="ECO:0000259" key="10">
    <source>
        <dbReference type="PROSITE" id="PS50994"/>
    </source>
</evidence>
<feature type="compositionally biased region" description="Basic and acidic residues" evidence="9">
    <location>
        <begin position="1004"/>
        <end position="1014"/>
    </location>
</feature>
<feature type="compositionally biased region" description="Basic and acidic residues" evidence="9">
    <location>
        <begin position="1244"/>
        <end position="1260"/>
    </location>
</feature>
<dbReference type="PANTHER" id="PTHR37984:SF5">
    <property type="entry name" value="PROTEIN NYNRIN-LIKE"/>
    <property type="match status" value="1"/>
</dbReference>
<feature type="compositionally biased region" description="Basic and acidic residues" evidence="9">
    <location>
        <begin position="1176"/>
        <end position="1195"/>
    </location>
</feature>
<evidence type="ECO:0000256" key="9">
    <source>
        <dbReference type="SAM" id="MobiDB-lite"/>
    </source>
</evidence>
<evidence type="ECO:0000256" key="7">
    <source>
        <dbReference type="ARBA" id="ARBA00022918"/>
    </source>
</evidence>
<dbReference type="InterPro" id="IPR041588">
    <property type="entry name" value="Integrase_H2C2"/>
</dbReference>
<dbReference type="Proteomes" id="UP000036403">
    <property type="component" value="Unassembled WGS sequence"/>
</dbReference>
<feature type="region of interest" description="Disordered" evidence="9">
    <location>
        <begin position="577"/>
        <end position="625"/>
    </location>
</feature>
<dbReference type="InterPro" id="IPR001584">
    <property type="entry name" value="Integrase_cat-core"/>
</dbReference>
<keyword evidence="7" id="KW-0695">RNA-directed DNA polymerase</keyword>
<dbReference type="Pfam" id="PF00665">
    <property type="entry name" value="rve"/>
    <property type="match status" value="1"/>
</dbReference>
<dbReference type="InterPro" id="IPR012337">
    <property type="entry name" value="RNaseH-like_sf"/>
</dbReference>
<dbReference type="InterPro" id="IPR036397">
    <property type="entry name" value="RNaseH_sf"/>
</dbReference>
<evidence type="ECO:0000256" key="4">
    <source>
        <dbReference type="ARBA" id="ARBA00022722"/>
    </source>
</evidence>
<dbReference type="GO" id="GO:0003676">
    <property type="term" value="F:nucleic acid binding"/>
    <property type="evidence" value="ECO:0007669"/>
    <property type="project" value="InterPro"/>
</dbReference>
<feature type="domain" description="Integrase catalytic" evidence="10">
    <location>
        <begin position="268"/>
        <end position="426"/>
    </location>
</feature>
<accession>A0A0J7KDC2</accession>
<feature type="coiled-coil region" evidence="8">
    <location>
        <begin position="1034"/>
        <end position="1061"/>
    </location>
</feature>
<feature type="region of interest" description="Disordered" evidence="9">
    <location>
        <begin position="645"/>
        <end position="686"/>
    </location>
</feature>
<evidence type="ECO:0000313" key="11">
    <source>
        <dbReference type="EMBL" id="KMQ88181.1"/>
    </source>
</evidence>
<protein>
    <recommendedName>
        <fullName evidence="1">RNA-directed DNA polymerase</fullName>
        <ecNumber evidence="1">2.7.7.49</ecNumber>
    </recommendedName>
</protein>
<gene>
    <name evidence="11" type="ORF">RF55_12369</name>
</gene>
<feature type="region of interest" description="Disordered" evidence="9">
    <location>
        <begin position="1159"/>
        <end position="1320"/>
    </location>
</feature>
<proteinExistence type="predicted"/>
<organism evidence="11 12">
    <name type="scientific">Lasius niger</name>
    <name type="common">Black garden ant</name>
    <dbReference type="NCBI Taxonomy" id="67767"/>
    <lineage>
        <taxon>Eukaryota</taxon>
        <taxon>Metazoa</taxon>
        <taxon>Ecdysozoa</taxon>
        <taxon>Arthropoda</taxon>
        <taxon>Hexapoda</taxon>
        <taxon>Insecta</taxon>
        <taxon>Pterygota</taxon>
        <taxon>Neoptera</taxon>
        <taxon>Endopterygota</taxon>
        <taxon>Hymenoptera</taxon>
        <taxon>Apocrita</taxon>
        <taxon>Aculeata</taxon>
        <taxon>Formicoidea</taxon>
        <taxon>Formicidae</taxon>
        <taxon>Formicinae</taxon>
        <taxon>Lasius</taxon>
        <taxon>Lasius</taxon>
    </lineage>
</organism>
<dbReference type="STRING" id="67767.A0A0J7KDC2"/>
<dbReference type="OrthoDB" id="7692176at2759"/>
<dbReference type="CDD" id="cd09274">
    <property type="entry name" value="RNase_HI_RT_Ty3"/>
    <property type="match status" value="1"/>
</dbReference>
<dbReference type="GO" id="GO:0016787">
    <property type="term" value="F:hydrolase activity"/>
    <property type="evidence" value="ECO:0007669"/>
    <property type="project" value="UniProtKB-KW"/>
</dbReference>
<evidence type="ECO:0000256" key="1">
    <source>
        <dbReference type="ARBA" id="ARBA00012493"/>
    </source>
</evidence>
<keyword evidence="3" id="KW-0548">Nucleotidyltransferase</keyword>
<evidence type="ECO:0000256" key="6">
    <source>
        <dbReference type="ARBA" id="ARBA00022801"/>
    </source>
</evidence>
<dbReference type="PROSITE" id="PS50994">
    <property type="entry name" value="INTEGRASE"/>
    <property type="match status" value="1"/>
</dbReference>
<feature type="compositionally biased region" description="Basic and acidic residues" evidence="9">
    <location>
        <begin position="615"/>
        <end position="625"/>
    </location>
</feature>
<reference evidence="11 12" key="1">
    <citation type="submission" date="2015-04" db="EMBL/GenBank/DDBJ databases">
        <title>Lasius niger genome sequencing.</title>
        <authorList>
            <person name="Konorov E.A."/>
            <person name="Nikitin M.A."/>
            <person name="Kirill M.V."/>
            <person name="Chang P."/>
        </authorList>
    </citation>
    <scope>NUCLEOTIDE SEQUENCE [LARGE SCALE GENOMIC DNA]</scope>
    <source>
        <tissue evidence="11">Whole</tissue>
    </source>
</reference>
<feature type="compositionally biased region" description="Basic and acidic residues" evidence="9">
    <location>
        <begin position="649"/>
        <end position="671"/>
    </location>
</feature>
<feature type="compositionally biased region" description="Basic and acidic residues" evidence="9">
    <location>
        <begin position="910"/>
        <end position="922"/>
    </location>
</feature>
<dbReference type="GO" id="GO:0015074">
    <property type="term" value="P:DNA integration"/>
    <property type="evidence" value="ECO:0007669"/>
    <property type="project" value="InterPro"/>
</dbReference>
<dbReference type="GO" id="GO:0004519">
    <property type="term" value="F:endonuclease activity"/>
    <property type="evidence" value="ECO:0007669"/>
    <property type="project" value="UniProtKB-KW"/>
</dbReference>
<dbReference type="GO" id="GO:0042575">
    <property type="term" value="C:DNA polymerase complex"/>
    <property type="evidence" value="ECO:0007669"/>
    <property type="project" value="UniProtKB-ARBA"/>
</dbReference>
<evidence type="ECO:0000256" key="5">
    <source>
        <dbReference type="ARBA" id="ARBA00022759"/>
    </source>
</evidence>
<keyword evidence="5" id="KW-0255">Endonuclease</keyword>
<dbReference type="InterPro" id="IPR050951">
    <property type="entry name" value="Retrovirus_Pol_polyprotein"/>
</dbReference>
<dbReference type="Gene3D" id="1.10.340.70">
    <property type="match status" value="1"/>
</dbReference>
<feature type="compositionally biased region" description="Polar residues" evidence="9">
    <location>
        <begin position="583"/>
        <end position="594"/>
    </location>
</feature>
<evidence type="ECO:0000313" key="12">
    <source>
        <dbReference type="Proteomes" id="UP000036403"/>
    </source>
</evidence>
<keyword evidence="2" id="KW-0808">Transferase</keyword>
<dbReference type="Pfam" id="PF17917">
    <property type="entry name" value="RT_RNaseH"/>
    <property type="match status" value="1"/>
</dbReference>
<feature type="region of interest" description="Disordered" evidence="9">
    <location>
        <begin position="1344"/>
        <end position="1363"/>
    </location>
</feature>
<feature type="compositionally biased region" description="Polar residues" evidence="9">
    <location>
        <begin position="1196"/>
        <end position="1215"/>
    </location>
</feature>
<keyword evidence="8" id="KW-0175">Coiled coil</keyword>
<comment type="caution">
    <text evidence="11">The sequence shown here is derived from an EMBL/GenBank/DDBJ whole genome shotgun (WGS) entry which is preliminary data.</text>
</comment>
<evidence type="ECO:0000256" key="8">
    <source>
        <dbReference type="SAM" id="Coils"/>
    </source>
</evidence>
<feature type="region of interest" description="Disordered" evidence="9">
    <location>
        <begin position="699"/>
        <end position="724"/>
    </location>
</feature>
<dbReference type="Gene3D" id="3.30.420.10">
    <property type="entry name" value="Ribonuclease H-like superfamily/Ribonuclease H"/>
    <property type="match status" value="1"/>
</dbReference>
<dbReference type="PaxDb" id="67767-A0A0J7KDC2"/>
<keyword evidence="12" id="KW-1185">Reference proteome</keyword>
<keyword evidence="4" id="KW-0540">Nuclease</keyword>
<dbReference type="FunFam" id="3.10.20.370:FF:000001">
    <property type="entry name" value="Retrovirus-related Pol polyprotein from transposon 17.6-like protein"/>
    <property type="match status" value="1"/>
</dbReference>
<dbReference type="SUPFAM" id="SSF56672">
    <property type="entry name" value="DNA/RNA polymerases"/>
    <property type="match status" value="1"/>
</dbReference>
<feature type="region of interest" description="Disordered" evidence="9">
    <location>
        <begin position="986"/>
        <end position="1014"/>
    </location>
</feature>
<dbReference type="EC" id="2.7.7.49" evidence="1"/>
<dbReference type="EMBL" id="LBMM01009370">
    <property type="protein sequence ID" value="KMQ88181.1"/>
    <property type="molecule type" value="Genomic_DNA"/>
</dbReference>
<dbReference type="InterPro" id="IPR041373">
    <property type="entry name" value="RT_RNaseH"/>
</dbReference>
<dbReference type="InterPro" id="IPR043502">
    <property type="entry name" value="DNA/RNA_pol_sf"/>
</dbReference>
<name>A0A0J7KDC2_LASNI</name>
<dbReference type="SUPFAM" id="SSF53098">
    <property type="entry name" value="Ribonuclease H-like"/>
    <property type="match status" value="1"/>
</dbReference>